<proteinExistence type="inferred from homology"/>
<dbReference type="PANTHER" id="PTHR21349:SF0">
    <property type="entry name" value="LARGE RIBOSOMAL SUBUNIT PROTEIN BL21M"/>
    <property type="match status" value="1"/>
</dbReference>
<evidence type="ECO:0000256" key="3">
    <source>
        <dbReference type="ARBA" id="ARBA00022884"/>
    </source>
</evidence>
<organism evidence="8 9">
    <name type="scientific">Longibacter salinarum</name>
    <dbReference type="NCBI Taxonomy" id="1850348"/>
    <lineage>
        <taxon>Bacteria</taxon>
        <taxon>Pseudomonadati</taxon>
        <taxon>Rhodothermota</taxon>
        <taxon>Rhodothermia</taxon>
        <taxon>Rhodothermales</taxon>
        <taxon>Salisaetaceae</taxon>
        <taxon>Longibacter</taxon>
    </lineage>
</organism>
<evidence type="ECO:0000256" key="5">
    <source>
        <dbReference type="ARBA" id="ARBA00023274"/>
    </source>
</evidence>
<protein>
    <recommendedName>
        <fullName evidence="6">Large ribosomal subunit protein bL21</fullName>
    </recommendedName>
</protein>
<dbReference type="SUPFAM" id="SSF141091">
    <property type="entry name" value="L21p-like"/>
    <property type="match status" value="1"/>
</dbReference>
<comment type="subunit">
    <text evidence="6">Part of the 50S ribosomal subunit. Contacts protein L20.</text>
</comment>
<dbReference type="InterPro" id="IPR018258">
    <property type="entry name" value="Ribosomal_bL21_CS"/>
</dbReference>
<keyword evidence="9" id="KW-1185">Reference proteome</keyword>
<evidence type="ECO:0000256" key="7">
    <source>
        <dbReference type="RuleBase" id="RU000562"/>
    </source>
</evidence>
<gene>
    <name evidence="6 8" type="primary">rplU</name>
    <name evidence="8" type="ORF">CRI94_01395</name>
</gene>
<dbReference type="GO" id="GO:0006412">
    <property type="term" value="P:translation"/>
    <property type="evidence" value="ECO:0007669"/>
    <property type="project" value="UniProtKB-UniRule"/>
</dbReference>
<comment type="caution">
    <text evidence="8">The sequence shown here is derived from an EMBL/GenBank/DDBJ whole genome shotgun (WGS) entry which is preliminary data.</text>
</comment>
<dbReference type="InterPro" id="IPR001787">
    <property type="entry name" value="Ribosomal_bL21"/>
</dbReference>
<dbReference type="Proteomes" id="UP000220102">
    <property type="component" value="Unassembled WGS sequence"/>
</dbReference>
<evidence type="ECO:0000256" key="4">
    <source>
        <dbReference type="ARBA" id="ARBA00022980"/>
    </source>
</evidence>
<dbReference type="HAMAP" id="MF_01363">
    <property type="entry name" value="Ribosomal_bL21"/>
    <property type="match status" value="1"/>
</dbReference>
<evidence type="ECO:0000256" key="1">
    <source>
        <dbReference type="ARBA" id="ARBA00008563"/>
    </source>
</evidence>
<dbReference type="NCBIfam" id="TIGR00061">
    <property type="entry name" value="L21"/>
    <property type="match status" value="1"/>
</dbReference>
<dbReference type="PANTHER" id="PTHR21349">
    <property type="entry name" value="50S RIBOSOMAL PROTEIN L21"/>
    <property type="match status" value="1"/>
</dbReference>
<dbReference type="EMBL" id="PDEQ01000001">
    <property type="protein sequence ID" value="PEN14976.1"/>
    <property type="molecule type" value="Genomic_DNA"/>
</dbReference>
<dbReference type="GO" id="GO:0019843">
    <property type="term" value="F:rRNA binding"/>
    <property type="evidence" value="ECO:0007669"/>
    <property type="project" value="UniProtKB-UniRule"/>
</dbReference>
<dbReference type="GO" id="GO:0005737">
    <property type="term" value="C:cytoplasm"/>
    <property type="evidence" value="ECO:0007669"/>
    <property type="project" value="UniProtKB-ARBA"/>
</dbReference>
<dbReference type="InterPro" id="IPR028909">
    <property type="entry name" value="bL21-like"/>
</dbReference>
<dbReference type="GO" id="GO:0005840">
    <property type="term" value="C:ribosome"/>
    <property type="evidence" value="ECO:0007669"/>
    <property type="project" value="UniProtKB-KW"/>
</dbReference>
<dbReference type="AlphaFoldDB" id="A0A2A8D227"/>
<dbReference type="GO" id="GO:0003735">
    <property type="term" value="F:structural constituent of ribosome"/>
    <property type="evidence" value="ECO:0007669"/>
    <property type="project" value="InterPro"/>
</dbReference>
<evidence type="ECO:0000256" key="6">
    <source>
        <dbReference type="HAMAP-Rule" id="MF_01363"/>
    </source>
</evidence>
<keyword evidence="5 6" id="KW-0687">Ribonucleoprotein</keyword>
<keyword evidence="4 6" id="KW-0689">Ribosomal protein</keyword>
<dbReference type="Pfam" id="PF00829">
    <property type="entry name" value="Ribosomal_L21p"/>
    <property type="match status" value="1"/>
</dbReference>
<dbReference type="InterPro" id="IPR036164">
    <property type="entry name" value="bL21-like_sf"/>
</dbReference>
<reference evidence="8 9" key="1">
    <citation type="submission" date="2017-10" db="EMBL/GenBank/DDBJ databases">
        <title>Draft genome of Longibacter Salinarum.</title>
        <authorList>
            <person name="Goh K.M."/>
            <person name="Shamsir M.S."/>
            <person name="Lim S.W."/>
        </authorList>
    </citation>
    <scope>NUCLEOTIDE SEQUENCE [LARGE SCALE GENOMIC DNA]</scope>
    <source>
        <strain evidence="8 9">KCTC 52045</strain>
    </source>
</reference>
<evidence type="ECO:0000313" key="9">
    <source>
        <dbReference type="Proteomes" id="UP000220102"/>
    </source>
</evidence>
<dbReference type="PROSITE" id="PS01169">
    <property type="entry name" value="RIBOSOMAL_L21"/>
    <property type="match status" value="1"/>
</dbReference>
<comment type="similarity">
    <text evidence="1 6 7">Belongs to the bacterial ribosomal protein bL21 family.</text>
</comment>
<accession>A0A2A8D227</accession>
<dbReference type="OrthoDB" id="9813334at2"/>
<keyword evidence="2 6" id="KW-0699">rRNA-binding</keyword>
<name>A0A2A8D227_9BACT</name>
<dbReference type="GO" id="GO:1990904">
    <property type="term" value="C:ribonucleoprotein complex"/>
    <property type="evidence" value="ECO:0007669"/>
    <property type="project" value="UniProtKB-KW"/>
</dbReference>
<evidence type="ECO:0000256" key="2">
    <source>
        <dbReference type="ARBA" id="ARBA00022730"/>
    </source>
</evidence>
<comment type="function">
    <text evidence="6 7">This protein binds to 23S rRNA in the presence of protein L20.</text>
</comment>
<keyword evidence="3 6" id="KW-0694">RNA-binding</keyword>
<evidence type="ECO:0000313" key="8">
    <source>
        <dbReference type="EMBL" id="PEN14976.1"/>
    </source>
</evidence>
<dbReference type="RefSeq" id="WP_098073875.1">
    <property type="nucleotide sequence ID" value="NZ_PDEQ01000001.1"/>
</dbReference>
<sequence>MYAIVDIKDKQFKVRENETAYVPFHSELNKGDEVVFDRVLLVSDGAGDVTLGTPTIDGAAVHATVVDQVKGDKVIVFKKKRRKRYRVKRGHRQQYTQIRIDALTN</sequence>